<dbReference type="Pfam" id="PF20062">
    <property type="entry name" value="DUF6461"/>
    <property type="match status" value="1"/>
</dbReference>
<protein>
    <submittedName>
        <fullName evidence="1">Uncharacterized protein</fullName>
    </submittedName>
</protein>
<dbReference type="RefSeq" id="WP_138646420.1">
    <property type="nucleotide sequence ID" value="NZ_VCKW01000090.1"/>
</dbReference>
<evidence type="ECO:0000313" key="2">
    <source>
        <dbReference type="Proteomes" id="UP000309174"/>
    </source>
</evidence>
<gene>
    <name evidence="1" type="ORF">ETD83_18705</name>
</gene>
<dbReference type="Proteomes" id="UP000309174">
    <property type="component" value="Unassembled WGS sequence"/>
</dbReference>
<dbReference type="OrthoDB" id="3470827at2"/>
<dbReference type="InterPro" id="IPR045592">
    <property type="entry name" value="DUF6461"/>
</dbReference>
<sequence length="205" mass="22861">MAGPVPEQIEHYVQLLDHLNRTSVYPPENLSWTVVRPHQAGLTVHEVVRRLNGDPEALTTRPPAETDYDEDAVFLEQRGDAIIILGYGGATAEVDVLQRLSQGATVHSVFWLINNFSRLYYLADGELITEVDTLFPLDRLGTDPEALTGHLHALGDLRSRIMANTYTGPDLDWEIALATLESLTGERLDADWFARPQLFAEANRG</sequence>
<reference evidence="1 2" key="1">
    <citation type="submission" date="2019-05" db="EMBL/GenBank/DDBJ databases">
        <title>Draft genome sequence of Actinomadura sp. 14C53.</title>
        <authorList>
            <person name="Saricaoglu S."/>
            <person name="Isik K."/>
        </authorList>
    </citation>
    <scope>NUCLEOTIDE SEQUENCE [LARGE SCALE GENOMIC DNA]</scope>
    <source>
        <strain evidence="1 2">14C53</strain>
    </source>
</reference>
<dbReference type="EMBL" id="VCKW01000090">
    <property type="protein sequence ID" value="TMQ98951.1"/>
    <property type="molecule type" value="Genomic_DNA"/>
</dbReference>
<evidence type="ECO:0000313" key="1">
    <source>
        <dbReference type="EMBL" id="TMQ98951.1"/>
    </source>
</evidence>
<accession>A0A5C4JAN7</accession>
<dbReference type="AlphaFoldDB" id="A0A5C4JAN7"/>
<keyword evidence="2" id="KW-1185">Reference proteome</keyword>
<organism evidence="1 2">
    <name type="scientific">Actinomadura soli</name>
    <dbReference type="NCBI Taxonomy" id="2508997"/>
    <lineage>
        <taxon>Bacteria</taxon>
        <taxon>Bacillati</taxon>
        <taxon>Actinomycetota</taxon>
        <taxon>Actinomycetes</taxon>
        <taxon>Streptosporangiales</taxon>
        <taxon>Thermomonosporaceae</taxon>
        <taxon>Actinomadura</taxon>
    </lineage>
</organism>
<name>A0A5C4JAN7_9ACTN</name>
<comment type="caution">
    <text evidence="1">The sequence shown here is derived from an EMBL/GenBank/DDBJ whole genome shotgun (WGS) entry which is preliminary data.</text>
</comment>
<proteinExistence type="predicted"/>